<dbReference type="EMBL" id="LDZY01000003">
    <property type="protein sequence ID" value="KLU67186.1"/>
    <property type="molecule type" value="Genomic_DNA"/>
</dbReference>
<reference evidence="1 2" key="1">
    <citation type="submission" date="2015-06" db="EMBL/GenBank/DDBJ databases">
        <title>Draft genome of the moderately acidophilic sulfate reducer Candidatus Desulfosporosinus acididurans strain M1.</title>
        <authorList>
            <person name="Poehlein A."/>
            <person name="Petzsch P."/>
            <person name="Johnson B.D."/>
            <person name="Schloemann M."/>
            <person name="Daniel R."/>
            <person name="Muehling M."/>
        </authorList>
    </citation>
    <scope>NUCLEOTIDE SEQUENCE [LARGE SCALE GENOMIC DNA]</scope>
    <source>
        <strain evidence="1 2">M1</strain>
    </source>
</reference>
<sequence length="58" mass="6418">MRVMKVCHACDRILGEIELDDLTSADSDSIMDIVGNVSYTLCPDCLNELKTESGNVFH</sequence>
<proteinExistence type="predicted"/>
<protein>
    <submittedName>
        <fullName evidence="1">Uncharacterized protein</fullName>
    </submittedName>
</protein>
<comment type="caution">
    <text evidence="1">The sequence shown here is derived from an EMBL/GenBank/DDBJ whole genome shotgun (WGS) entry which is preliminary data.</text>
</comment>
<evidence type="ECO:0000313" key="2">
    <source>
        <dbReference type="Proteomes" id="UP000036356"/>
    </source>
</evidence>
<dbReference type="Proteomes" id="UP000036356">
    <property type="component" value="Unassembled WGS sequence"/>
</dbReference>
<gene>
    <name evidence="1" type="ORF">DEAC_c11300</name>
</gene>
<dbReference type="RefSeq" id="WP_172408304.1">
    <property type="nucleotide sequence ID" value="NZ_LDZY01000003.1"/>
</dbReference>
<evidence type="ECO:0000313" key="1">
    <source>
        <dbReference type="EMBL" id="KLU67186.1"/>
    </source>
</evidence>
<keyword evidence="2" id="KW-1185">Reference proteome</keyword>
<organism evidence="1 2">
    <name type="scientific">Desulfosporosinus acididurans</name>
    <dbReference type="NCBI Taxonomy" id="476652"/>
    <lineage>
        <taxon>Bacteria</taxon>
        <taxon>Bacillati</taxon>
        <taxon>Bacillota</taxon>
        <taxon>Clostridia</taxon>
        <taxon>Eubacteriales</taxon>
        <taxon>Desulfitobacteriaceae</taxon>
        <taxon>Desulfosporosinus</taxon>
    </lineage>
</organism>
<name>A0A0J1IR71_9FIRM</name>
<dbReference type="PATRIC" id="fig|476652.3.peg.1154"/>
<accession>A0A0J1IR71</accession>
<dbReference type="STRING" id="476652.DEAC_c11300"/>
<dbReference type="AlphaFoldDB" id="A0A0J1IR71"/>